<feature type="region of interest" description="Disordered" evidence="1">
    <location>
        <begin position="17"/>
        <end position="86"/>
    </location>
</feature>
<evidence type="ECO:0000313" key="3">
    <source>
        <dbReference type="Proteomes" id="UP001497516"/>
    </source>
</evidence>
<keyword evidence="3" id="KW-1185">Reference proteome</keyword>
<accession>A0AAV2GN91</accession>
<proteinExistence type="predicted"/>
<feature type="compositionally biased region" description="Low complexity" evidence="1">
    <location>
        <begin position="48"/>
        <end position="63"/>
    </location>
</feature>
<dbReference type="AlphaFoldDB" id="A0AAV2GN91"/>
<evidence type="ECO:0000313" key="2">
    <source>
        <dbReference type="EMBL" id="CAL1411946.1"/>
    </source>
</evidence>
<reference evidence="2 3" key="1">
    <citation type="submission" date="2024-04" db="EMBL/GenBank/DDBJ databases">
        <authorList>
            <person name="Fracassetti M."/>
        </authorList>
    </citation>
    <scope>NUCLEOTIDE SEQUENCE [LARGE SCALE GENOMIC DNA]</scope>
</reference>
<protein>
    <submittedName>
        <fullName evidence="2">Uncharacterized protein</fullName>
    </submittedName>
</protein>
<gene>
    <name evidence="2" type="ORF">LTRI10_LOCUS51274</name>
</gene>
<dbReference type="EMBL" id="OZ034822">
    <property type="protein sequence ID" value="CAL1411946.1"/>
    <property type="molecule type" value="Genomic_DNA"/>
</dbReference>
<dbReference type="Proteomes" id="UP001497516">
    <property type="component" value="Chromosome 9"/>
</dbReference>
<sequence>MTTHLITIGYALSHAAIHHHSSPPPPQPSTASVATPVSRNSTPPPSSPQSSSSLHHLPLQLSPAGPSHRSLPPARRNHPLPVEALSPPFVSHHYHRCEITLFP</sequence>
<evidence type="ECO:0000256" key="1">
    <source>
        <dbReference type="SAM" id="MobiDB-lite"/>
    </source>
</evidence>
<name>A0AAV2GN91_9ROSI</name>
<organism evidence="2 3">
    <name type="scientific">Linum trigynum</name>
    <dbReference type="NCBI Taxonomy" id="586398"/>
    <lineage>
        <taxon>Eukaryota</taxon>
        <taxon>Viridiplantae</taxon>
        <taxon>Streptophyta</taxon>
        <taxon>Embryophyta</taxon>
        <taxon>Tracheophyta</taxon>
        <taxon>Spermatophyta</taxon>
        <taxon>Magnoliopsida</taxon>
        <taxon>eudicotyledons</taxon>
        <taxon>Gunneridae</taxon>
        <taxon>Pentapetalae</taxon>
        <taxon>rosids</taxon>
        <taxon>fabids</taxon>
        <taxon>Malpighiales</taxon>
        <taxon>Linaceae</taxon>
        <taxon>Linum</taxon>
    </lineage>
</organism>